<accession>A0ABQ0K3Q7</accession>
<evidence type="ECO:0000256" key="6">
    <source>
        <dbReference type="SAM" id="Phobius"/>
    </source>
</evidence>
<comment type="subcellular location">
    <subcellularLocation>
        <location evidence="1">Membrane</location>
        <topology evidence="1">Multi-pass membrane protein</topology>
    </subcellularLocation>
</comment>
<keyword evidence="4 6" id="KW-1133">Transmembrane helix</keyword>
<reference evidence="8" key="1">
    <citation type="journal article" date="2015" name="Genome Announc.">
        <title>Draft Genome Sequence of an Anaerobic Ammonium-Oxidizing Bacterium, "Candidatus Brocadia sinica".</title>
        <authorList>
            <person name="Oshiki M."/>
            <person name="Shinyako-Hata K."/>
            <person name="Satoh H."/>
            <person name="Okabe S."/>
        </authorList>
    </citation>
    <scope>NUCLEOTIDE SEQUENCE [LARGE SCALE GENOMIC DNA]</scope>
    <source>
        <strain evidence="8">JPN1</strain>
    </source>
</reference>
<feature type="transmembrane region" description="Helical" evidence="6">
    <location>
        <begin position="376"/>
        <end position="397"/>
    </location>
</feature>
<evidence type="ECO:0000256" key="2">
    <source>
        <dbReference type="ARBA" id="ARBA00022448"/>
    </source>
</evidence>
<feature type="transmembrane region" description="Helical" evidence="6">
    <location>
        <begin position="482"/>
        <end position="503"/>
    </location>
</feature>
<name>A0ABQ0K3Q7_9BACT</name>
<proteinExistence type="predicted"/>
<evidence type="ECO:0000313" key="8">
    <source>
        <dbReference type="Proteomes" id="UP000032309"/>
    </source>
</evidence>
<dbReference type="NCBIfam" id="NF037979">
    <property type="entry name" value="Na_transp"/>
    <property type="match status" value="1"/>
</dbReference>
<feature type="transmembrane region" description="Helical" evidence="6">
    <location>
        <begin position="403"/>
        <end position="425"/>
    </location>
</feature>
<evidence type="ECO:0000256" key="5">
    <source>
        <dbReference type="ARBA" id="ARBA00023136"/>
    </source>
</evidence>
<dbReference type="PANTHER" id="PTHR42948:SF1">
    <property type="entry name" value="TRANSPORTER"/>
    <property type="match status" value="1"/>
</dbReference>
<evidence type="ECO:0000313" key="7">
    <source>
        <dbReference type="EMBL" id="GAN35339.1"/>
    </source>
</evidence>
<dbReference type="SUPFAM" id="SSF161070">
    <property type="entry name" value="SNF-like"/>
    <property type="match status" value="1"/>
</dbReference>
<keyword evidence="2" id="KW-0813">Transport</keyword>
<gene>
    <name evidence="7" type="ORF">BROSI_A3890</name>
</gene>
<evidence type="ECO:0000256" key="4">
    <source>
        <dbReference type="ARBA" id="ARBA00022989"/>
    </source>
</evidence>
<dbReference type="RefSeq" id="WP_052565504.1">
    <property type="nucleotide sequence ID" value="NZ_BAFN01000001.1"/>
</dbReference>
<organism evidence="7 8">
    <name type="scientific">Candidatus Brocadia sinica JPN1</name>
    <dbReference type="NCBI Taxonomy" id="1197129"/>
    <lineage>
        <taxon>Bacteria</taxon>
        <taxon>Pseudomonadati</taxon>
        <taxon>Planctomycetota</taxon>
        <taxon>Candidatus Brocadiia</taxon>
        <taxon>Candidatus Brocadiales</taxon>
        <taxon>Candidatus Brocadiaceae</taxon>
        <taxon>Candidatus Brocadia</taxon>
    </lineage>
</organism>
<keyword evidence="8" id="KW-1185">Reference proteome</keyword>
<feature type="transmembrane region" description="Helical" evidence="6">
    <location>
        <begin position="12"/>
        <end position="32"/>
    </location>
</feature>
<dbReference type="EMBL" id="BAFN01000001">
    <property type="protein sequence ID" value="GAN35339.1"/>
    <property type="molecule type" value="Genomic_DNA"/>
</dbReference>
<feature type="transmembrane region" description="Helical" evidence="6">
    <location>
        <begin position="241"/>
        <end position="266"/>
    </location>
</feature>
<feature type="transmembrane region" description="Helical" evidence="6">
    <location>
        <begin position="91"/>
        <end position="110"/>
    </location>
</feature>
<dbReference type="PRINTS" id="PR00176">
    <property type="entry name" value="NANEUSMPORT"/>
</dbReference>
<sequence>MTERERWGTRIGLILAASGNAVGLGNFLRFPVQAAKHDGGAFMIPYFLSFFLLGIPLMWVEWAVGRYGGIRGHGTSPGTFQLLWKNRSAKYIGIIGIVSPLVIIVYYTYITSWTVGYAIFSLFNSLPKVDTIGTLEETLKPFSHVLQQYTGTGDFFLTPSMYAYIMYVFTLFLSMLILARGIVRGIELLAKIAMPLLFLFAIFLVIRVFTLGSPVHPDCNPLKGLAFLWEPKFSKLFDLNIWLAAAGQMFFTLSLGMGAMLTYASYLREHDDIALSGLTTATTNEFAEVILGSSIAIPAAVVFFGVANTEIIAREGAYHLGFVSMPAVFSFIPLGNVFGFLWFALLFFAGITSIVALTQPAIAFLEEEFCMEKKKAVWCVGGFLFISGHIPIFMRGTLDELDFWAGTFFVTFLAATEIILFFWVFGSNKAWKEIKRGAEIPIPGIFFFICRYVTPTILIIIFTGWVIQHGWQEIFKTSSTKWIARIYLMVTFTIAGILIHKAWKKREARL</sequence>
<dbReference type="Proteomes" id="UP000032309">
    <property type="component" value="Unassembled WGS sequence"/>
</dbReference>
<evidence type="ECO:0000256" key="3">
    <source>
        <dbReference type="ARBA" id="ARBA00022692"/>
    </source>
</evidence>
<feature type="transmembrane region" description="Helical" evidence="6">
    <location>
        <begin position="161"/>
        <end position="179"/>
    </location>
</feature>
<dbReference type="Pfam" id="PF00209">
    <property type="entry name" value="SNF"/>
    <property type="match status" value="2"/>
</dbReference>
<feature type="transmembrane region" description="Helical" evidence="6">
    <location>
        <begin position="327"/>
        <end position="355"/>
    </location>
</feature>
<feature type="transmembrane region" description="Helical" evidence="6">
    <location>
        <begin position="286"/>
        <end position="307"/>
    </location>
</feature>
<feature type="transmembrane region" description="Helical" evidence="6">
    <location>
        <begin position="44"/>
        <end position="64"/>
    </location>
</feature>
<dbReference type="InterPro" id="IPR037272">
    <property type="entry name" value="SNS_sf"/>
</dbReference>
<dbReference type="InterPro" id="IPR000175">
    <property type="entry name" value="Na/ntran_symport"/>
</dbReference>
<evidence type="ECO:0000256" key="1">
    <source>
        <dbReference type="ARBA" id="ARBA00004141"/>
    </source>
</evidence>
<dbReference type="PANTHER" id="PTHR42948">
    <property type="entry name" value="TRANSPORTER"/>
    <property type="match status" value="1"/>
</dbReference>
<dbReference type="PROSITE" id="PS50267">
    <property type="entry name" value="NA_NEUROTRAN_SYMP_3"/>
    <property type="match status" value="1"/>
</dbReference>
<protein>
    <submittedName>
        <fullName evidence="7">Na+-dependent transporters of the SNF family</fullName>
    </submittedName>
</protein>
<keyword evidence="5 6" id="KW-0472">Membrane</keyword>
<feature type="transmembrane region" description="Helical" evidence="6">
    <location>
        <begin position="445"/>
        <end position="467"/>
    </location>
</feature>
<keyword evidence="3 6" id="KW-0812">Transmembrane</keyword>
<comment type="caution">
    <text evidence="7">The sequence shown here is derived from an EMBL/GenBank/DDBJ whole genome shotgun (WGS) entry which is preliminary data.</text>
</comment>
<feature type="transmembrane region" description="Helical" evidence="6">
    <location>
        <begin position="188"/>
        <end position="209"/>
    </location>
</feature>